<reference evidence="1" key="1">
    <citation type="submission" date="2021-06" db="EMBL/GenBank/DDBJ databases">
        <title>Parelaphostrongylus tenuis whole genome reference sequence.</title>
        <authorList>
            <person name="Garwood T.J."/>
            <person name="Larsen P.A."/>
            <person name="Fountain-Jones N.M."/>
            <person name="Garbe J.R."/>
            <person name="Macchietto M.G."/>
            <person name="Kania S.A."/>
            <person name="Gerhold R.W."/>
            <person name="Richards J.E."/>
            <person name="Wolf T.M."/>
        </authorList>
    </citation>
    <scope>NUCLEOTIDE SEQUENCE</scope>
    <source>
        <strain evidence="1">MNPRO001-30</strain>
        <tissue evidence="1">Meninges</tissue>
    </source>
</reference>
<protein>
    <submittedName>
        <fullName evidence="1">Uncharacterized protein</fullName>
    </submittedName>
</protein>
<proteinExistence type="predicted"/>
<dbReference type="EMBL" id="JAHQIW010003911">
    <property type="protein sequence ID" value="KAJ1360575.1"/>
    <property type="molecule type" value="Genomic_DNA"/>
</dbReference>
<name>A0AAD5MLF1_PARTN</name>
<evidence type="ECO:0000313" key="2">
    <source>
        <dbReference type="Proteomes" id="UP001196413"/>
    </source>
</evidence>
<dbReference type="AlphaFoldDB" id="A0AAD5MLF1"/>
<gene>
    <name evidence="1" type="ORF">KIN20_019590</name>
</gene>
<evidence type="ECO:0000313" key="1">
    <source>
        <dbReference type="EMBL" id="KAJ1360575.1"/>
    </source>
</evidence>
<comment type="caution">
    <text evidence="1">The sequence shown here is derived from an EMBL/GenBank/DDBJ whole genome shotgun (WGS) entry which is preliminary data.</text>
</comment>
<accession>A0AAD5MLF1</accession>
<dbReference type="Proteomes" id="UP001196413">
    <property type="component" value="Unassembled WGS sequence"/>
</dbReference>
<keyword evidence="2" id="KW-1185">Reference proteome</keyword>
<sequence length="78" mass="8374">MALAVGSAATIEVARGDGSPRASKGPKPNASSRLAYRVCVGSYSIRWVYSFGRCVGPFAIHYDTLLIQQSVLLTYHPS</sequence>
<organism evidence="1 2">
    <name type="scientific">Parelaphostrongylus tenuis</name>
    <name type="common">Meningeal worm</name>
    <dbReference type="NCBI Taxonomy" id="148309"/>
    <lineage>
        <taxon>Eukaryota</taxon>
        <taxon>Metazoa</taxon>
        <taxon>Ecdysozoa</taxon>
        <taxon>Nematoda</taxon>
        <taxon>Chromadorea</taxon>
        <taxon>Rhabditida</taxon>
        <taxon>Rhabditina</taxon>
        <taxon>Rhabditomorpha</taxon>
        <taxon>Strongyloidea</taxon>
        <taxon>Metastrongylidae</taxon>
        <taxon>Parelaphostrongylus</taxon>
    </lineage>
</organism>